<keyword evidence="3" id="KW-1185">Reference proteome</keyword>
<evidence type="ECO:0000259" key="1">
    <source>
        <dbReference type="Pfam" id="PF06985"/>
    </source>
</evidence>
<feature type="domain" description="Heterokaryon incompatibility" evidence="1">
    <location>
        <begin position="91"/>
        <end position="248"/>
    </location>
</feature>
<evidence type="ECO:0000313" key="2">
    <source>
        <dbReference type="EMBL" id="RWA06484.1"/>
    </source>
</evidence>
<dbReference type="AlphaFoldDB" id="A0A439CW87"/>
<comment type="caution">
    <text evidence="2">The sequence shown here is derived from an EMBL/GenBank/DDBJ whole genome shotgun (WGS) entry which is preliminary data.</text>
</comment>
<organism evidence="2 3">
    <name type="scientific">Xylaria grammica</name>
    <dbReference type="NCBI Taxonomy" id="363999"/>
    <lineage>
        <taxon>Eukaryota</taxon>
        <taxon>Fungi</taxon>
        <taxon>Dikarya</taxon>
        <taxon>Ascomycota</taxon>
        <taxon>Pezizomycotina</taxon>
        <taxon>Sordariomycetes</taxon>
        <taxon>Xylariomycetidae</taxon>
        <taxon>Xylariales</taxon>
        <taxon>Xylariaceae</taxon>
        <taxon>Xylaria</taxon>
    </lineage>
</organism>
<protein>
    <recommendedName>
        <fullName evidence="1">Heterokaryon incompatibility domain-containing protein</fullName>
    </recommendedName>
</protein>
<reference evidence="2 3" key="1">
    <citation type="submission" date="2018-12" db="EMBL/GenBank/DDBJ databases">
        <title>Draft genome sequence of Xylaria grammica IHI A82.</title>
        <authorList>
            <person name="Buettner E."/>
            <person name="Kellner H."/>
        </authorList>
    </citation>
    <scope>NUCLEOTIDE SEQUENCE [LARGE SCALE GENOMIC DNA]</scope>
    <source>
        <strain evidence="2 3">IHI A82</strain>
    </source>
</reference>
<dbReference type="InterPro" id="IPR010730">
    <property type="entry name" value="HET"/>
</dbReference>
<dbReference type="Pfam" id="PF06985">
    <property type="entry name" value="HET"/>
    <property type="match status" value="1"/>
</dbReference>
<dbReference type="Proteomes" id="UP000286045">
    <property type="component" value="Unassembled WGS sequence"/>
</dbReference>
<proteinExistence type="predicted"/>
<gene>
    <name evidence="2" type="ORF">EKO27_g8624</name>
</gene>
<evidence type="ECO:0000313" key="3">
    <source>
        <dbReference type="Proteomes" id="UP000286045"/>
    </source>
</evidence>
<dbReference type="STRING" id="363999.A0A439CW87"/>
<dbReference type="EMBL" id="RYZI01000333">
    <property type="protein sequence ID" value="RWA06484.1"/>
    <property type="molecule type" value="Genomic_DNA"/>
</dbReference>
<sequence length="548" mass="62260">MIDSKAILVSDAHLPTEFHVGHPVPERTDLEETLSQVRSWYLSCVETHDNCKSEPAPYVPTRLLDIRSSLCESGVRLLETQVDIPGADVEYVCLSHCWGSSRPDCITLKSTLVNNRKGIRWNIIPKTFQDVIEVLRRLHFRYLWIDSICIIQDDMDDWTREAAAMCNVYSRAALTLAATNAPDSHHGLHSALSPEYRSHKFSMGLNDGRTTLPVWCRRPIPHFVNSETHTVRQNEAAPLLQRGWVLQERLLSRRVVHFANNEVTWECLHRCECQCLGGSDGERFTNPKVVLGAFLHGPRTQYTTDHPATQWLEIVEEYTSLALTFTKDRFPALSGAAQRSRQYRGGDKYVAGLWKTEILLGLTWCTHGQLKERPSGWTSPSWSWASIDSGVWWPGKHLEVVKGFLTLVEANCILADSDPTGRLASANIVVRGPVATGILIWENDDTKLDRMFSVQFGARKMTGCLWPDYLLRASGDERLVTQFSEVVWLAVLDVLWPGGRQHEYAGLILRRSTRDPKAFERIGRMRVESTEDHNFMMERAVGRELTIL</sequence>
<dbReference type="PANTHER" id="PTHR33112">
    <property type="entry name" value="DOMAIN PROTEIN, PUTATIVE-RELATED"/>
    <property type="match status" value="1"/>
</dbReference>
<name>A0A439CW87_9PEZI</name>
<accession>A0A439CW87</accession>
<dbReference type="PANTHER" id="PTHR33112:SF9">
    <property type="entry name" value="HETEROKARYON INCOMPATIBILITY DOMAIN-CONTAINING PROTEIN"/>
    <property type="match status" value="1"/>
</dbReference>